<name>S2DG82_INDAL</name>
<dbReference type="STRING" id="1189612.A33Q_2658"/>
<evidence type="ECO:0000256" key="1">
    <source>
        <dbReference type="SAM" id="Phobius"/>
    </source>
</evidence>
<dbReference type="Gene3D" id="3.40.50.150">
    <property type="entry name" value="Vaccinia Virus protein VP39"/>
    <property type="match status" value="1"/>
</dbReference>
<feature type="transmembrane region" description="Helical" evidence="1">
    <location>
        <begin position="166"/>
        <end position="184"/>
    </location>
</feature>
<evidence type="ECO:0000313" key="2">
    <source>
        <dbReference type="EMBL" id="EOZ96065.1"/>
    </source>
</evidence>
<dbReference type="Proteomes" id="UP000006073">
    <property type="component" value="Unassembled WGS sequence"/>
</dbReference>
<keyword evidence="1" id="KW-0812">Transmembrane</keyword>
<sequence length="260" mass="29539">MKRIQLFEFEDQAWFPDWIRVMMTRYISTFHRILGSARLLGPLIKRGLTYTEDKVILDLCSGNGGPMVEIVKKLQESQPGLKLILSDLYPNKTAAEKINNEEGKGLQYLTTSLDATQVSPEIKGLRTMVSSMHHMKPEIARQILSNAKTSGQPILIYEISDNSPPIYLWWLAIPFALIGTLIFTPSVKPLTWQQLVFTYLIPILPLFIAWDGAVSNARTYTLEDMEQLTEGMSDEKYNWEMGKLNGKGGNKLYLLGKPRI</sequence>
<keyword evidence="1" id="KW-1133">Transmembrane helix</keyword>
<accession>S2DG82</accession>
<dbReference type="SUPFAM" id="SSF53335">
    <property type="entry name" value="S-adenosyl-L-methionine-dependent methyltransferases"/>
    <property type="match status" value="1"/>
</dbReference>
<dbReference type="AlphaFoldDB" id="S2DG82"/>
<protein>
    <recommendedName>
        <fullName evidence="4">Methyltransferase domain-containing protein</fullName>
    </recommendedName>
</protein>
<organism evidence="2 3">
    <name type="scientific">Indibacter alkaliphilus (strain CCUG 57479 / KCTC 22604 / LW1)</name>
    <dbReference type="NCBI Taxonomy" id="1189612"/>
    <lineage>
        <taxon>Bacteria</taxon>
        <taxon>Pseudomonadati</taxon>
        <taxon>Bacteroidota</taxon>
        <taxon>Cytophagia</taxon>
        <taxon>Cytophagales</taxon>
        <taxon>Cyclobacteriaceae</taxon>
    </lineage>
</organism>
<keyword evidence="1" id="KW-0472">Membrane</keyword>
<evidence type="ECO:0000313" key="3">
    <source>
        <dbReference type="Proteomes" id="UP000006073"/>
    </source>
</evidence>
<proteinExistence type="predicted"/>
<dbReference type="RefSeq" id="WP_009034998.1">
    <property type="nucleotide sequence ID" value="NZ_ALWO02000036.1"/>
</dbReference>
<reference evidence="2 3" key="1">
    <citation type="journal article" date="2013" name="Genome Announc.">
        <title>Draft Genome Sequence of Indibacter alkaliphilus Strain LW1T, Isolated from Lonar Lake, a Haloalkaline Lake in the Buldana District of Maharashtra, India.</title>
        <authorList>
            <person name="Singh A."/>
            <person name="Kumar Jangir P."/>
            <person name="Sharma R."/>
            <person name="Singh A."/>
            <person name="Kumar Pinnaka A."/>
            <person name="Shivaji S."/>
        </authorList>
    </citation>
    <scope>NUCLEOTIDE SEQUENCE [LARGE SCALE GENOMIC DNA]</scope>
    <source>
        <strain evidence="3">CCUG 57479 / KCTC 22604 / LW1</strain>
    </source>
</reference>
<keyword evidence="3" id="KW-1185">Reference proteome</keyword>
<feature type="transmembrane region" description="Helical" evidence="1">
    <location>
        <begin position="190"/>
        <end position="210"/>
    </location>
</feature>
<dbReference type="eggNOG" id="ENOG502ZVTY">
    <property type="taxonomic scope" value="Bacteria"/>
</dbReference>
<gene>
    <name evidence="2" type="ORF">A33Q_2658</name>
</gene>
<dbReference type="InterPro" id="IPR029063">
    <property type="entry name" value="SAM-dependent_MTases_sf"/>
</dbReference>
<comment type="caution">
    <text evidence="2">The sequence shown here is derived from an EMBL/GenBank/DDBJ whole genome shotgun (WGS) entry which is preliminary data.</text>
</comment>
<dbReference type="EMBL" id="ALWO02000036">
    <property type="protein sequence ID" value="EOZ96065.1"/>
    <property type="molecule type" value="Genomic_DNA"/>
</dbReference>
<evidence type="ECO:0008006" key="4">
    <source>
        <dbReference type="Google" id="ProtNLM"/>
    </source>
</evidence>